<accession>A0ABT6Q1J7</accession>
<dbReference type="PANTHER" id="PTHR47649:SF1">
    <property type="entry name" value="RIBONUCLEASE D"/>
    <property type="match status" value="1"/>
</dbReference>
<dbReference type="InterPro" id="IPR044876">
    <property type="entry name" value="HRDC_dom_sf"/>
</dbReference>
<dbReference type="Pfam" id="PF00570">
    <property type="entry name" value="HRDC"/>
    <property type="match status" value="1"/>
</dbReference>
<dbReference type="InterPro" id="IPR051086">
    <property type="entry name" value="RNase_D-like"/>
</dbReference>
<dbReference type="EMBL" id="JASBAO010000001">
    <property type="protein sequence ID" value="MDI2090980.1"/>
    <property type="molecule type" value="Genomic_DNA"/>
</dbReference>
<dbReference type="SUPFAM" id="SSF53098">
    <property type="entry name" value="Ribonuclease H-like"/>
    <property type="match status" value="1"/>
</dbReference>
<keyword evidence="3 6" id="KW-0540">Nuclease</keyword>
<proteinExistence type="inferred from homology"/>
<dbReference type="InterPro" id="IPR002121">
    <property type="entry name" value="HRDC_dom"/>
</dbReference>
<evidence type="ECO:0000256" key="6">
    <source>
        <dbReference type="HAMAP-Rule" id="MF_01899"/>
    </source>
</evidence>
<dbReference type="Gene3D" id="1.10.150.80">
    <property type="entry name" value="HRDC domain"/>
    <property type="match status" value="1"/>
</dbReference>
<organism evidence="8 9">
    <name type="scientific">Commensalibacter oyaizuii</name>
    <dbReference type="NCBI Taxonomy" id="3043873"/>
    <lineage>
        <taxon>Bacteria</taxon>
        <taxon>Pseudomonadati</taxon>
        <taxon>Pseudomonadota</taxon>
        <taxon>Alphaproteobacteria</taxon>
        <taxon>Acetobacterales</taxon>
        <taxon>Acetobacteraceae</taxon>
    </lineage>
</organism>
<gene>
    <name evidence="6 8" type="primary">rnd</name>
    <name evidence="8" type="ORF">QJV27_06270</name>
</gene>
<sequence>MSNLQKFSQPVMITDNASLQSMVTSLLTEKFVTIDTEFVRERTYWPELCLVQIAGAGSVYILDALAEDIDLSLLVPLLSAPTVVKVFHAAQQDLEIFLHLFNILPAPIFDTQIAAMVAGFGNQIGYDSLVESLLGHNIDKSHRFSDWSMRPLTEAQQSYAAADVTYLWDVYLVLQKQLQQTNRLEWVAAEMETLSDPVFFLPPLEKIWKRLRPRTHNRRLLGCLYAVIQWREQEAQRLNIPRQHLVRDESILAISAALPDNIKALSRVRGISQGFADSKEGLSLIAVIKQVKNTPVEELPLPVTIKVEKAKPSEALVMLLKVLLQAKCETYKVAPKLVASSKDIEKLAMGERKLSVLSGWRKEVFGQDAVDLCDGHLTLGIRNQKIEFIKH</sequence>
<evidence type="ECO:0000256" key="2">
    <source>
        <dbReference type="ARBA" id="ARBA00022694"/>
    </source>
</evidence>
<feature type="domain" description="HRDC" evidence="7">
    <location>
        <begin position="217"/>
        <end position="298"/>
    </location>
</feature>
<dbReference type="HAMAP" id="MF_01899">
    <property type="entry name" value="RNase_D"/>
    <property type="match status" value="1"/>
</dbReference>
<keyword evidence="4 6" id="KW-0378">Hydrolase</keyword>
<evidence type="ECO:0000256" key="3">
    <source>
        <dbReference type="ARBA" id="ARBA00022722"/>
    </source>
</evidence>
<comment type="caution">
    <text evidence="8">The sequence shown here is derived from an EMBL/GenBank/DDBJ whole genome shotgun (WGS) entry which is preliminary data.</text>
</comment>
<dbReference type="InterPro" id="IPR012337">
    <property type="entry name" value="RNaseH-like_sf"/>
</dbReference>
<comment type="subcellular location">
    <subcellularLocation>
        <location evidence="6">Cytoplasm</location>
    </subcellularLocation>
</comment>
<keyword evidence="2 6" id="KW-0819">tRNA processing</keyword>
<dbReference type="Proteomes" id="UP001431634">
    <property type="component" value="Unassembled WGS sequence"/>
</dbReference>
<dbReference type="InterPro" id="IPR010997">
    <property type="entry name" value="HRDC-like_sf"/>
</dbReference>
<dbReference type="EC" id="3.1.13.5" evidence="6"/>
<dbReference type="InterPro" id="IPR002562">
    <property type="entry name" value="3'-5'_exonuclease_dom"/>
</dbReference>
<dbReference type="CDD" id="cd06142">
    <property type="entry name" value="RNaseD_exo"/>
    <property type="match status" value="1"/>
</dbReference>
<dbReference type="GO" id="GO:0033890">
    <property type="term" value="F:ribonuclease D activity"/>
    <property type="evidence" value="ECO:0007669"/>
    <property type="project" value="UniProtKB-EC"/>
</dbReference>
<keyword evidence="1 6" id="KW-0963">Cytoplasm</keyword>
<evidence type="ECO:0000313" key="9">
    <source>
        <dbReference type="Proteomes" id="UP001431634"/>
    </source>
</evidence>
<comment type="cofactor">
    <cofactor evidence="6">
        <name>a divalent metal cation</name>
        <dbReference type="ChEBI" id="CHEBI:60240"/>
    </cofactor>
</comment>
<comment type="catalytic activity">
    <reaction evidence="6">
        <text>Exonucleolytic cleavage that removes extra residues from the 3'-terminus of tRNA to produce 5'-mononucleotides.</text>
        <dbReference type="EC" id="3.1.13.5"/>
    </reaction>
</comment>
<evidence type="ECO:0000256" key="5">
    <source>
        <dbReference type="ARBA" id="ARBA00022839"/>
    </source>
</evidence>
<protein>
    <recommendedName>
        <fullName evidence="6">Ribonuclease D</fullName>
        <shortName evidence="6">RNase D</shortName>
        <ecNumber evidence="6">3.1.13.5</ecNumber>
    </recommendedName>
</protein>
<dbReference type="Gene3D" id="3.30.420.10">
    <property type="entry name" value="Ribonuclease H-like superfamily/Ribonuclease H"/>
    <property type="match status" value="1"/>
</dbReference>
<dbReference type="InterPro" id="IPR036397">
    <property type="entry name" value="RNaseH_sf"/>
</dbReference>
<evidence type="ECO:0000256" key="4">
    <source>
        <dbReference type="ARBA" id="ARBA00022801"/>
    </source>
</evidence>
<reference evidence="8" key="1">
    <citation type="submission" date="2023-05" db="EMBL/GenBank/DDBJ databases">
        <title>Whole genome sequence of Commensalibacter sp.</title>
        <authorList>
            <person name="Charoenyingcharoen P."/>
            <person name="Yukphan P."/>
        </authorList>
    </citation>
    <scope>NUCLEOTIDE SEQUENCE</scope>
    <source>
        <strain evidence="8">TBRC 16381</strain>
    </source>
</reference>
<evidence type="ECO:0000313" key="8">
    <source>
        <dbReference type="EMBL" id="MDI2090980.1"/>
    </source>
</evidence>
<keyword evidence="9" id="KW-1185">Reference proteome</keyword>
<dbReference type="SUPFAM" id="SSF47819">
    <property type="entry name" value="HRDC-like"/>
    <property type="match status" value="2"/>
</dbReference>
<dbReference type="SMART" id="SM00341">
    <property type="entry name" value="HRDC"/>
    <property type="match status" value="1"/>
</dbReference>
<name>A0ABT6Q1J7_9PROT</name>
<keyword evidence="5 6" id="KW-0269">Exonuclease</keyword>
<dbReference type="NCBIfam" id="TIGR01388">
    <property type="entry name" value="rnd"/>
    <property type="match status" value="1"/>
</dbReference>
<dbReference type="Pfam" id="PF01612">
    <property type="entry name" value="DNA_pol_A_exo1"/>
    <property type="match status" value="1"/>
</dbReference>
<comment type="function">
    <text evidence="6">Exonuclease involved in the 3' processing of various precursor tRNAs. Initiates hydrolysis at the 3'-terminus of an RNA molecule and releases 5'-mononucleotides.</text>
</comment>
<evidence type="ECO:0000256" key="1">
    <source>
        <dbReference type="ARBA" id="ARBA00022490"/>
    </source>
</evidence>
<comment type="similarity">
    <text evidence="6">Belongs to the RNase D family.</text>
</comment>
<dbReference type="RefSeq" id="WP_281448094.1">
    <property type="nucleotide sequence ID" value="NZ_JASBAO010000001.1"/>
</dbReference>
<dbReference type="PANTHER" id="PTHR47649">
    <property type="entry name" value="RIBONUCLEASE D"/>
    <property type="match status" value="1"/>
</dbReference>
<dbReference type="SMART" id="SM00474">
    <property type="entry name" value="35EXOc"/>
    <property type="match status" value="1"/>
</dbReference>
<evidence type="ECO:0000259" key="7">
    <source>
        <dbReference type="PROSITE" id="PS50967"/>
    </source>
</evidence>
<dbReference type="InterPro" id="IPR006292">
    <property type="entry name" value="RNase_D"/>
</dbReference>
<dbReference type="PROSITE" id="PS50967">
    <property type="entry name" value="HRDC"/>
    <property type="match status" value="1"/>
</dbReference>